<dbReference type="PANTHER" id="PTHR43027:SF1">
    <property type="entry name" value="DOXORUBICIN RESISTANCE ABC TRANSPORTER PERMEASE PROTEIN DRRC-RELATED"/>
    <property type="match status" value="1"/>
</dbReference>
<evidence type="ECO:0000256" key="2">
    <source>
        <dbReference type="ARBA" id="ARBA00022692"/>
    </source>
</evidence>
<evidence type="ECO:0000313" key="8">
    <source>
        <dbReference type="Proteomes" id="UP000199643"/>
    </source>
</evidence>
<dbReference type="Pfam" id="PF12698">
    <property type="entry name" value="ABC2_membrane_3"/>
    <property type="match status" value="1"/>
</dbReference>
<dbReference type="PROSITE" id="PS51012">
    <property type="entry name" value="ABC_TM2"/>
    <property type="match status" value="1"/>
</dbReference>
<dbReference type="PRINTS" id="PR00164">
    <property type="entry name" value="ABC2TRNSPORT"/>
</dbReference>
<keyword evidence="4 5" id="KW-0472">Membrane</keyword>
<dbReference type="AlphaFoldDB" id="A0A1G7YBP7"/>
<dbReference type="InterPro" id="IPR047817">
    <property type="entry name" value="ABC2_TM_bact-type"/>
</dbReference>
<keyword evidence="5" id="KW-0813">Transport</keyword>
<keyword evidence="5" id="KW-1003">Cell membrane</keyword>
<dbReference type="STRING" id="405671.SAMN05421827_11364"/>
<accession>A0A1G7YBP7</accession>
<keyword evidence="2 5" id="KW-0812">Transmembrane</keyword>
<comment type="subcellular location">
    <subcellularLocation>
        <location evidence="5">Cell membrane</location>
        <topology evidence="5">Multi-pass membrane protein</topology>
    </subcellularLocation>
    <subcellularLocation>
        <location evidence="1">Membrane</location>
        <topology evidence="1">Multi-pass membrane protein</topology>
    </subcellularLocation>
</comment>
<feature type="transmembrane region" description="Helical" evidence="5">
    <location>
        <begin position="228"/>
        <end position="251"/>
    </location>
</feature>
<evidence type="ECO:0000313" key="7">
    <source>
        <dbReference type="EMBL" id="SDG93719.1"/>
    </source>
</evidence>
<name>A0A1G7YBP7_9SPHI</name>
<evidence type="ECO:0000256" key="4">
    <source>
        <dbReference type="ARBA" id="ARBA00023136"/>
    </source>
</evidence>
<dbReference type="InterPro" id="IPR013525">
    <property type="entry name" value="ABC2_TM"/>
</dbReference>
<evidence type="ECO:0000256" key="5">
    <source>
        <dbReference type="RuleBase" id="RU361157"/>
    </source>
</evidence>
<dbReference type="RefSeq" id="WP_167354767.1">
    <property type="nucleotide sequence ID" value="NZ_FNCH01000013.1"/>
</dbReference>
<dbReference type="PANTHER" id="PTHR43027">
    <property type="entry name" value="DOXORUBICIN RESISTANCE ABC TRANSPORTER PERMEASE PROTEIN DRRC-RELATED"/>
    <property type="match status" value="1"/>
</dbReference>
<feature type="domain" description="ABC transmembrane type-2" evidence="6">
    <location>
        <begin position="140"/>
        <end position="373"/>
    </location>
</feature>
<protein>
    <recommendedName>
        <fullName evidence="5">Transport permease protein</fullName>
    </recommendedName>
</protein>
<keyword evidence="8" id="KW-1185">Reference proteome</keyword>
<organism evidence="7 8">
    <name type="scientific">Pedobacter terrae</name>
    <dbReference type="NCBI Taxonomy" id="405671"/>
    <lineage>
        <taxon>Bacteria</taxon>
        <taxon>Pseudomonadati</taxon>
        <taxon>Bacteroidota</taxon>
        <taxon>Sphingobacteriia</taxon>
        <taxon>Sphingobacteriales</taxon>
        <taxon>Sphingobacteriaceae</taxon>
        <taxon>Pedobacter</taxon>
    </lineage>
</organism>
<comment type="similarity">
    <text evidence="5">Belongs to the ABC-2 integral membrane protein family.</text>
</comment>
<feature type="transmembrane region" description="Helical" evidence="5">
    <location>
        <begin position="263"/>
        <end position="285"/>
    </location>
</feature>
<dbReference type="EMBL" id="FNCH01000013">
    <property type="protein sequence ID" value="SDG93719.1"/>
    <property type="molecule type" value="Genomic_DNA"/>
</dbReference>
<feature type="transmembrane region" description="Helical" evidence="5">
    <location>
        <begin position="184"/>
        <end position="203"/>
    </location>
</feature>
<feature type="transmembrane region" description="Helical" evidence="5">
    <location>
        <begin position="350"/>
        <end position="370"/>
    </location>
</feature>
<reference evidence="8" key="1">
    <citation type="submission" date="2016-10" db="EMBL/GenBank/DDBJ databases">
        <authorList>
            <person name="Varghese N."/>
            <person name="Submissions S."/>
        </authorList>
    </citation>
    <scope>NUCLEOTIDE SEQUENCE [LARGE SCALE GENOMIC DNA]</scope>
    <source>
        <strain evidence="8">DSM 17933</strain>
    </source>
</reference>
<dbReference type="GO" id="GO:0043190">
    <property type="term" value="C:ATP-binding cassette (ABC) transporter complex"/>
    <property type="evidence" value="ECO:0007669"/>
    <property type="project" value="InterPro"/>
</dbReference>
<dbReference type="GO" id="GO:0140359">
    <property type="term" value="F:ABC-type transporter activity"/>
    <property type="evidence" value="ECO:0007669"/>
    <property type="project" value="InterPro"/>
</dbReference>
<proteinExistence type="inferred from homology"/>
<feature type="transmembrane region" description="Helical" evidence="5">
    <location>
        <begin position="297"/>
        <end position="319"/>
    </location>
</feature>
<evidence type="ECO:0000259" key="6">
    <source>
        <dbReference type="PROSITE" id="PS51012"/>
    </source>
</evidence>
<sequence length="373" mass="40814">MQKDIHEKNLNSPSKVGGYSNTKATLALAKASFRSIMRSPSAVVFTLAFPLIFILVFGFLGGGGTRIDVGVTPGSDINNPVMGMLEKTGMIRLVKDKSKAEFDKLLEKGNVDAMIDIHRKINSAAYSVNVVYTSASRDKGGILKSVLNNIFYDKTLKPTVAEIKESTITGREYKTIDFILPGQLGFSLLSTGVFGTAFVFLSLRQTLVIKRFFATPVRRSSIVIGEGIARIGFALIGALFIILIGHFFFGFTLVHGALTVVNMLILATLGVIVFMGFGFIISGIAKSESMVPPISNIITLPQFLLSGTFFSIEAFPGWLQPISRALPLTYLNDAMRKVAFEGLGLWDVKFQIMILLLWGICIYAVAVKVFKWE</sequence>
<evidence type="ECO:0000256" key="1">
    <source>
        <dbReference type="ARBA" id="ARBA00004141"/>
    </source>
</evidence>
<keyword evidence="3 5" id="KW-1133">Transmembrane helix</keyword>
<feature type="transmembrane region" description="Helical" evidence="5">
    <location>
        <begin position="42"/>
        <end position="60"/>
    </location>
</feature>
<evidence type="ECO:0000256" key="3">
    <source>
        <dbReference type="ARBA" id="ARBA00022989"/>
    </source>
</evidence>
<dbReference type="InterPro" id="IPR000412">
    <property type="entry name" value="ABC_2_transport"/>
</dbReference>
<dbReference type="Proteomes" id="UP000199643">
    <property type="component" value="Unassembled WGS sequence"/>
</dbReference>
<gene>
    <name evidence="7" type="ORF">SAMN05421827_11364</name>
</gene>
<dbReference type="InterPro" id="IPR052902">
    <property type="entry name" value="ABC-2_transporter"/>
</dbReference>